<proteinExistence type="predicted"/>
<name>D8P4D7_RALSL</name>
<keyword evidence="2" id="KW-0614">Plasmid</keyword>
<protein>
    <submittedName>
        <fullName evidence="2">Uncharacterized protein</fullName>
    </submittedName>
</protein>
<feature type="region of interest" description="Disordered" evidence="1">
    <location>
        <begin position="103"/>
        <end position="141"/>
    </location>
</feature>
<dbReference type="EMBL" id="FP885907">
    <property type="protein sequence ID" value="CBJ53773.1"/>
    <property type="molecule type" value="Genomic_DNA"/>
</dbReference>
<reference evidence="2" key="2">
    <citation type="submission" date="2010-02" db="EMBL/GenBank/DDBJ databases">
        <authorList>
            <person name="Genoscope - CEA"/>
        </authorList>
    </citation>
    <scope>NUCLEOTIDE SEQUENCE</scope>
    <source>
        <strain evidence="2">CFBP2957</strain>
        <plasmid evidence="2">RCFBPv3_mp</plasmid>
    </source>
</reference>
<sequence length="141" mass="14609">MASAATPSSTAGTASGTGRLAAMAPASPAMANVRIPAGSSLVVAAWLRSRSSPMANATPKATEKESKEDIRIAAVTIVPVSSMHAGTVPDLIWRSRRLLPHTWKRPPATTRGAATRWPSVTSRPNGARPAGQRGQYCALPG</sequence>
<dbReference type="AlphaFoldDB" id="D8P4D7"/>
<geneLocation type="plasmid" evidence="2">
    <name>RCFBPv3_mp</name>
</geneLocation>
<accession>D8P4D7</accession>
<gene>
    <name evidence="2" type="ORF">RCFBP_mp20347</name>
</gene>
<evidence type="ECO:0000256" key="1">
    <source>
        <dbReference type="SAM" id="MobiDB-lite"/>
    </source>
</evidence>
<organism evidence="2">
    <name type="scientific">Ralstonia solanacearum CFBP2957</name>
    <dbReference type="NCBI Taxonomy" id="859656"/>
    <lineage>
        <taxon>Bacteria</taxon>
        <taxon>Pseudomonadati</taxon>
        <taxon>Pseudomonadota</taxon>
        <taxon>Betaproteobacteria</taxon>
        <taxon>Burkholderiales</taxon>
        <taxon>Burkholderiaceae</taxon>
        <taxon>Ralstonia</taxon>
        <taxon>Ralstonia solanacearum species complex</taxon>
    </lineage>
</organism>
<reference evidence="2" key="1">
    <citation type="journal article" date="2010" name="BMC Genomics">
        <title>Genomes of three tomato pathogens within the Ralstonia solanacearum species complex reveal significant evolutionary divergence.</title>
        <authorList>
            <person name="Remenant B."/>
            <person name="Coupat-Goutaland B."/>
            <person name="Guidot A."/>
            <person name="Cellier G."/>
            <person name="Wicker E."/>
            <person name="Allen C."/>
            <person name="Fegan M."/>
            <person name="Pruvost O."/>
            <person name="Elbaz M."/>
            <person name="Calteau A."/>
            <person name="Salvignol G."/>
            <person name="Mornico D."/>
            <person name="Mangenot S."/>
            <person name="Barbe V."/>
            <person name="Medigue C."/>
            <person name="Prior P."/>
        </authorList>
    </citation>
    <scope>NUCLEOTIDE SEQUENCE [LARGE SCALE GENOMIC DNA]</scope>
    <source>
        <strain evidence="2">CFBP2957</strain>
        <plasmid evidence="2">RCFBPv3_mp</plasmid>
    </source>
</reference>
<evidence type="ECO:0000313" key="2">
    <source>
        <dbReference type="EMBL" id="CBJ53773.1"/>
    </source>
</evidence>